<proteinExistence type="predicted"/>
<dbReference type="AlphaFoldDB" id="A0A6A4P0A9"/>
<dbReference type="Proteomes" id="UP000447434">
    <property type="component" value="Chromosome 19"/>
</dbReference>
<evidence type="ECO:0000313" key="1">
    <source>
        <dbReference type="EMBL" id="KAE9592388.1"/>
    </source>
</evidence>
<accession>A0A6A4P0A9</accession>
<dbReference type="EMBL" id="WOCE01000019">
    <property type="protein sequence ID" value="KAE9592388.1"/>
    <property type="molecule type" value="Genomic_DNA"/>
</dbReference>
<gene>
    <name evidence="1" type="ORF">Lalb_Chr19g0128781</name>
</gene>
<reference evidence="2" key="1">
    <citation type="journal article" date="2020" name="Nat. Commun.">
        <title>Genome sequence of the cluster root forming white lupin.</title>
        <authorList>
            <person name="Hufnagel B."/>
            <person name="Marques A."/>
            <person name="Soriano A."/>
            <person name="Marques L."/>
            <person name="Divol F."/>
            <person name="Doumas P."/>
            <person name="Sallet E."/>
            <person name="Mancinotti D."/>
            <person name="Carrere S."/>
            <person name="Marande W."/>
            <person name="Arribat S."/>
            <person name="Keller J."/>
            <person name="Huneau C."/>
            <person name="Blein T."/>
            <person name="Aime D."/>
            <person name="Laguerre M."/>
            <person name="Taylor J."/>
            <person name="Schubert V."/>
            <person name="Nelson M."/>
            <person name="Geu-Flores F."/>
            <person name="Crespi M."/>
            <person name="Gallardo-Guerrero K."/>
            <person name="Delaux P.-M."/>
            <person name="Salse J."/>
            <person name="Berges H."/>
            <person name="Guyot R."/>
            <person name="Gouzy J."/>
            <person name="Peret B."/>
        </authorList>
    </citation>
    <scope>NUCLEOTIDE SEQUENCE [LARGE SCALE GENOMIC DNA]</scope>
    <source>
        <strain evidence="2">cv. Amiga</strain>
    </source>
</reference>
<comment type="caution">
    <text evidence="1">The sequence shown here is derived from an EMBL/GenBank/DDBJ whole genome shotgun (WGS) entry which is preliminary data.</text>
</comment>
<name>A0A6A4P0A9_LUPAL</name>
<organism evidence="1 2">
    <name type="scientific">Lupinus albus</name>
    <name type="common">White lupine</name>
    <name type="synonym">Lupinus termis</name>
    <dbReference type="NCBI Taxonomy" id="3870"/>
    <lineage>
        <taxon>Eukaryota</taxon>
        <taxon>Viridiplantae</taxon>
        <taxon>Streptophyta</taxon>
        <taxon>Embryophyta</taxon>
        <taxon>Tracheophyta</taxon>
        <taxon>Spermatophyta</taxon>
        <taxon>Magnoliopsida</taxon>
        <taxon>eudicotyledons</taxon>
        <taxon>Gunneridae</taxon>
        <taxon>Pentapetalae</taxon>
        <taxon>rosids</taxon>
        <taxon>fabids</taxon>
        <taxon>Fabales</taxon>
        <taxon>Fabaceae</taxon>
        <taxon>Papilionoideae</taxon>
        <taxon>50 kb inversion clade</taxon>
        <taxon>genistoids sensu lato</taxon>
        <taxon>core genistoids</taxon>
        <taxon>Genisteae</taxon>
        <taxon>Lupinus</taxon>
    </lineage>
</organism>
<keyword evidence="2" id="KW-1185">Reference proteome</keyword>
<sequence>MVNLRRGSATPLIFPFPISIPNSSSIPPSLYFSHTAAVAEIEEEAAAAKDGSA</sequence>
<evidence type="ECO:0000313" key="2">
    <source>
        <dbReference type="Proteomes" id="UP000447434"/>
    </source>
</evidence>
<protein>
    <submittedName>
        <fullName evidence="1">Uncharacterized protein</fullName>
    </submittedName>
</protein>